<evidence type="ECO:0000313" key="1">
    <source>
        <dbReference type="EMBL" id="PKI75632.1"/>
    </source>
</evidence>
<gene>
    <name evidence="1" type="ORF">CRG98_004033</name>
</gene>
<dbReference type="PANTHER" id="PTHR33116:SF78">
    <property type="entry name" value="OS12G0587133 PROTEIN"/>
    <property type="match status" value="1"/>
</dbReference>
<dbReference type="AlphaFoldDB" id="A0A2I0L4K9"/>
<dbReference type="Proteomes" id="UP000233551">
    <property type="component" value="Unassembled WGS sequence"/>
</dbReference>
<protein>
    <submittedName>
        <fullName evidence="1">Uncharacterized protein</fullName>
    </submittedName>
</protein>
<comment type="caution">
    <text evidence="1">The sequence shown here is derived from an EMBL/GenBank/DDBJ whole genome shotgun (WGS) entry which is preliminary data.</text>
</comment>
<organism evidence="1 2">
    <name type="scientific">Punica granatum</name>
    <name type="common">Pomegranate</name>
    <dbReference type="NCBI Taxonomy" id="22663"/>
    <lineage>
        <taxon>Eukaryota</taxon>
        <taxon>Viridiplantae</taxon>
        <taxon>Streptophyta</taxon>
        <taxon>Embryophyta</taxon>
        <taxon>Tracheophyta</taxon>
        <taxon>Spermatophyta</taxon>
        <taxon>Magnoliopsida</taxon>
        <taxon>eudicotyledons</taxon>
        <taxon>Gunneridae</taxon>
        <taxon>Pentapetalae</taxon>
        <taxon>rosids</taxon>
        <taxon>malvids</taxon>
        <taxon>Myrtales</taxon>
        <taxon>Lythraceae</taxon>
        <taxon>Punica</taxon>
    </lineage>
</organism>
<sequence length="257" mass="29900">MVTKLVANRLRIHMAELVSPNQVSFVPGRHIQDNIVIAQELVHSMSRLQDDKKFMSIKIDLEKACDRLSWTFIADTLIKASLPPNLRRVIMECMTTPRMQVLWNDSPTDSFAMDHGIPIIHRRVNKEHFRHIVYRVHSRLAGWSMNTLSMAGRVTLAQSVFQAIPTYLMHIVKLPISICSMMDKACRNFIRGHSEERRIIHLDLRGKYLNRIEGTQFHKNSTDSWLWKAITRAWDQVSKGAMWAVGRGDRVRFWEDV</sequence>
<name>A0A2I0L4K9_PUNGR</name>
<keyword evidence="2" id="KW-1185">Reference proteome</keyword>
<evidence type="ECO:0000313" key="2">
    <source>
        <dbReference type="Proteomes" id="UP000233551"/>
    </source>
</evidence>
<proteinExistence type="predicted"/>
<dbReference type="EMBL" id="PGOL01000160">
    <property type="protein sequence ID" value="PKI75632.1"/>
    <property type="molecule type" value="Genomic_DNA"/>
</dbReference>
<dbReference type="STRING" id="22663.A0A2I0L4K9"/>
<reference evidence="1 2" key="1">
    <citation type="submission" date="2017-11" db="EMBL/GenBank/DDBJ databases">
        <title>De-novo sequencing of pomegranate (Punica granatum L.) genome.</title>
        <authorList>
            <person name="Akparov Z."/>
            <person name="Amiraslanov A."/>
            <person name="Hajiyeva S."/>
            <person name="Abbasov M."/>
            <person name="Kaur K."/>
            <person name="Hamwieh A."/>
            <person name="Solovyev V."/>
            <person name="Salamov A."/>
            <person name="Braich B."/>
            <person name="Kosarev P."/>
            <person name="Mahmoud A."/>
            <person name="Hajiyev E."/>
            <person name="Babayeva S."/>
            <person name="Izzatullayeva V."/>
            <person name="Mammadov A."/>
            <person name="Mammadov A."/>
            <person name="Sharifova S."/>
            <person name="Ojaghi J."/>
            <person name="Eynullazada K."/>
            <person name="Bayramov B."/>
            <person name="Abdulazimova A."/>
            <person name="Shahmuradov I."/>
        </authorList>
    </citation>
    <scope>NUCLEOTIDE SEQUENCE [LARGE SCALE GENOMIC DNA]</scope>
    <source>
        <strain evidence="2">cv. AG2017</strain>
        <tissue evidence="1">Leaf</tissue>
    </source>
</reference>
<dbReference type="PANTHER" id="PTHR33116">
    <property type="entry name" value="REVERSE TRANSCRIPTASE ZINC-BINDING DOMAIN-CONTAINING PROTEIN-RELATED-RELATED"/>
    <property type="match status" value="1"/>
</dbReference>
<accession>A0A2I0L4K9</accession>